<gene>
    <name evidence="5" type="ORF">SLS60_009153</name>
</gene>
<evidence type="ECO:0000256" key="3">
    <source>
        <dbReference type="ARBA" id="ARBA00023027"/>
    </source>
</evidence>
<organism evidence="5 6">
    <name type="scientific">Paraconiothyrium brasiliense</name>
    <dbReference type="NCBI Taxonomy" id="300254"/>
    <lineage>
        <taxon>Eukaryota</taxon>
        <taxon>Fungi</taxon>
        <taxon>Dikarya</taxon>
        <taxon>Ascomycota</taxon>
        <taxon>Pezizomycotina</taxon>
        <taxon>Dothideomycetes</taxon>
        <taxon>Pleosporomycetidae</taxon>
        <taxon>Pleosporales</taxon>
        <taxon>Massarineae</taxon>
        <taxon>Didymosphaeriaceae</taxon>
        <taxon>Paraconiothyrium</taxon>
    </lineage>
</organism>
<dbReference type="Gene3D" id="3.90.180.10">
    <property type="entry name" value="Medium-chain alcohol dehydrogenases, catalytic domain"/>
    <property type="match status" value="1"/>
</dbReference>
<accession>A0ABR3QWH4</accession>
<keyword evidence="3" id="KW-0520">NAD</keyword>
<dbReference type="SUPFAM" id="SSF51735">
    <property type="entry name" value="NAD(P)-binding Rossmann-fold domains"/>
    <property type="match status" value="1"/>
</dbReference>
<keyword evidence="1" id="KW-0479">Metal-binding</keyword>
<name>A0ABR3QWH4_9PLEO</name>
<dbReference type="InterPro" id="IPR013149">
    <property type="entry name" value="ADH-like_C"/>
</dbReference>
<evidence type="ECO:0000313" key="6">
    <source>
        <dbReference type="Proteomes" id="UP001521785"/>
    </source>
</evidence>
<protein>
    <recommendedName>
        <fullName evidence="4">Alcohol dehydrogenase-like C-terminal domain-containing protein</fullName>
    </recommendedName>
</protein>
<evidence type="ECO:0000259" key="4">
    <source>
        <dbReference type="Pfam" id="PF00107"/>
    </source>
</evidence>
<evidence type="ECO:0000313" key="5">
    <source>
        <dbReference type="EMBL" id="KAL1596506.1"/>
    </source>
</evidence>
<dbReference type="PANTHER" id="PTHR43880">
    <property type="entry name" value="ALCOHOL DEHYDROGENASE"/>
    <property type="match status" value="1"/>
</dbReference>
<dbReference type="EMBL" id="JAKJXO020000014">
    <property type="protein sequence ID" value="KAL1596506.1"/>
    <property type="molecule type" value="Genomic_DNA"/>
</dbReference>
<dbReference type="Proteomes" id="UP001521785">
    <property type="component" value="Unassembled WGS sequence"/>
</dbReference>
<dbReference type="Pfam" id="PF00107">
    <property type="entry name" value="ADH_zinc_N"/>
    <property type="match status" value="1"/>
</dbReference>
<evidence type="ECO:0000256" key="2">
    <source>
        <dbReference type="ARBA" id="ARBA00022833"/>
    </source>
</evidence>
<dbReference type="PANTHER" id="PTHR43880:SF12">
    <property type="entry name" value="ALCOHOL DEHYDROGENASE CLASS-3"/>
    <property type="match status" value="1"/>
</dbReference>
<sequence>MDIYAPIGCGLQTGAGTVLNVLKPGKDDSVVVFGLGNVGLTALMAKKYLGTGQIIAVDIDQEKLDMGKDVGATHTVNSREQTDVVKAIKDITKGGAAYAIDCTGLVAVIENVVECLAPLGIAAIVRVRPAEKKVSLDPLSFLLENKRLIGVIIGDSNPQEFVPKLVELQRKGHFPTEKLCRKYPVERFKDAIHDLHLGNVIKPVIQWG</sequence>
<reference evidence="5 6" key="1">
    <citation type="submission" date="2024-02" db="EMBL/GenBank/DDBJ databases">
        <title>De novo assembly and annotation of 12 fungi associated with fruit tree decline syndrome in Ontario, Canada.</title>
        <authorList>
            <person name="Sulman M."/>
            <person name="Ellouze W."/>
            <person name="Ilyukhin E."/>
        </authorList>
    </citation>
    <scope>NUCLEOTIDE SEQUENCE [LARGE SCALE GENOMIC DNA]</scope>
    <source>
        <strain evidence="5 6">M42-189</strain>
    </source>
</reference>
<feature type="domain" description="Alcohol dehydrogenase-like C-terminal" evidence="4">
    <location>
        <begin position="38"/>
        <end position="161"/>
    </location>
</feature>
<evidence type="ECO:0000256" key="1">
    <source>
        <dbReference type="ARBA" id="ARBA00022723"/>
    </source>
</evidence>
<dbReference type="InterPro" id="IPR036291">
    <property type="entry name" value="NAD(P)-bd_dom_sf"/>
</dbReference>
<dbReference type="Gene3D" id="3.40.50.720">
    <property type="entry name" value="NAD(P)-binding Rossmann-like Domain"/>
    <property type="match status" value="1"/>
</dbReference>
<keyword evidence="6" id="KW-1185">Reference proteome</keyword>
<comment type="caution">
    <text evidence="5">The sequence shown here is derived from an EMBL/GenBank/DDBJ whole genome shotgun (WGS) entry which is preliminary data.</text>
</comment>
<proteinExistence type="predicted"/>
<keyword evidence="2" id="KW-0862">Zinc</keyword>